<proteinExistence type="predicted"/>
<dbReference type="GO" id="GO:0005524">
    <property type="term" value="F:ATP binding"/>
    <property type="evidence" value="ECO:0007669"/>
    <property type="project" value="UniProtKB-KW"/>
</dbReference>
<name>A0A0C3MX98_PISTI</name>
<dbReference type="HOGENOM" id="CLU_2819523_0_0_1"/>
<dbReference type="AlphaFoldDB" id="A0A0C3MX98"/>
<dbReference type="GO" id="GO:0016020">
    <property type="term" value="C:membrane"/>
    <property type="evidence" value="ECO:0007669"/>
    <property type="project" value="TreeGrafter"/>
</dbReference>
<gene>
    <name evidence="3" type="ORF">M404DRAFT_171000</name>
</gene>
<dbReference type="PANTHER" id="PTHR43272">
    <property type="entry name" value="LONG-CHAIN-FATTY-ACID--COA LIGASE"/>
    <property type="match status" value="1"/>
</dbReference>
<evidence type="ECO:0000256" key="2">
    <source>
        <dbReference type="ARBA" id="ARBA00022840"/>
    </source>
</evidence>
<dbReference type="PANTHER" id="PTHR43272:SF33">
    <property type="entry name" value="AMP-BINDING DOMAIN-CONTAINING PROTEIN-RELATED"/>
    <property type="match status" value="1"/>
</dbReference>
<organism evidence="3 4">
    <name type="scientific">Pisolithus tinctorius Marx 270</name>
    <dbReference type="NCBI Taxonomy" id="870435"/>
    <lineage>
        <taxon>Eukaryota</taxon>
        <taxon>Fungi</taxon>
        <taxon>Dikarya</taxon>
        <taxon>Basidiomycota</taxon>
        <taxon>Agaricomycotina</taxon>
        <taxon>Agaricomycetes</taxon>
        <taxon>Agaricomycetidae</taxon>
        <taxon>Boletales</taxon>
        <taxon>Sclerodermatineae</taxon>
        <taxon>Pisolithaceae</taxon>
        <taxon>Pisolithus</taxon>
    </lineage>
</organism>
<evidence type="ECO:0000313" key="4">
    <source>
        <dbReference type="Proteomes" id="UP000054217"/>
    </source>
</evidence>
<dbReference type="GO" id="GO:0004467">
    <property type="term" value="F:long-chain fatty acid-CoA ligase activity"/>
    <property type="evidence" value="ECO:0007669"/>
    <property type="project" value="TreeGrafter"/>
</dbReference>
<reference evidence="4" key="2">
    <citation type="submission" date="2015-01" db="EMBL/GenBank/DDBJ databases">
        <title>Evolutionary Origins and Diversification of the Mycorrhizal Mutualists.</title>
        <authorList>
            <consortium name="DOE Joint Genome Institute"/>
            <consortium name="Mycorrhizal Genomics Consortium"/>
            <person name="Kohler A."/>
            <person name="Kuo A."/>
            <person name="Nagy L.G."/>
            <person name="Floudas D."/>
            <person name="Copeland A."/>
            <person name="Barry K.W."/>
            <person name="Cichocki N."/>
            <person name="Veneault-Fourrey C."/>
            <person name="LaButti K."/>
            <person name="Lindquist E.A."/>
            <person name="Lipzen A."/>
            <person name="Lundell T."/>
            <person name="Morin E."/>
            <person name="Murat C."/>
            <person name="Riley R."/>
            <person name="Ohm R."/>
            <person name="Sun H."/>
            <person name="Tunlid A."/>
            <person name="Henrissat B."/>
            <person name="Grigoriev I.V."/>
            <person name="Hibbett D.S."/>
            <person name="Martin F."/>
        </authorList>
    </citation>
    <scope>NUCLEOTIDE SEQUENCE [LARGE SCALE GENOMIC DNA]</scope>
    <source>
        <strain evidence="4">Marx 270</strain>
    </source>
</reference>
<accession>A0A0C3MX98</accession>
<evidence type="ECO:0000256" key="1">
    <source>
        <dbReference type="ARBA" id="ARBA00022741"/>
    </source>
</evidence>
<keyword evidence="2" id="KW-0067">ATP-binding</keyword>
<evidence type="ECO:0000313" key="3">
    <source>
        <dbReference type="EMBL" id="KIN93539.1"/>
    </source>
</evidence>
<dbReference type="OrthoDB" id="1700726at2759"/>
<dbReference type="STRING" id="870435.A0A0C3MX98"/>
<sequence length="71" mass="7747">MNLTSAAYANTFGTSFPLGCCLMSYLPLAHIYEQICKLMVITMGGCIGYSTGDPLHLMDDTLKPHFFPSVP</sequence>
<keyword evidence="1" id="KW-0547">Nucleotide-binding</keyword>
<keyword evidence="4" id="KW-1185">Reference proteome</keyword>
<dbReference type="GO" id="GO:0005783">
    <property type="term" value="C:endoplasmic reticulum"/>
    <property type="evidence" value="ECO:0007669"/>
    <property type="project" value="TreeGrafter"/>
</dbReference>
<protein>
    <recommendedName>
        <fullName evidence="5">AMP-dependent synthetase/ligase domain-containing protein</fullName>
    </recommendedName>
</protein>
<reference evidence="3 4" key="1">
    <citation type="submission" date="2014-04" db="EMBL/GenBank/DDBJ databases">
        <authorList>
            <consortium name="DOE Joint Genome Institute"/>
            <person name="Kuo A."/>
            <person name="Kohler A."/>
            <person name="Costa M.D."/>
            <person name="Nagy L.G."/>
            <person name="Floudas D."/>
            <person name="Copeland A."/>
            <person name="Barry K.W."/>
            <person name="Cichocki N."/>
            <person name="Veneault-Fourrey C."/>
            <person name="LaButti K."/>
            <person name="Lindquist E.A."/>
            <person name="Lipzen A."/>
            <person name="Lundell T."/>
            <person name="Morin E."/>
            <person name="Murat C."/>
            <person name="Sun H."/>
            <person name="Tunlid A."/>
            <person name="Henrissat B."/>
            <person name="Grigoriev I.V."/>
            <person name="Hibbett D.S."/>
            <person name="Martin F."/>
            <person name="Nordberg H.P."/>
            <person name="Cantor M.N."/>
            <person name="Hua S.X."/>
        </authorList>
    </citation>
    <scope>NUCLEOTIDE SEQUENCE [LARGE SCALE GENOMIC DNA]</scope>
    <source>
        <strain evidence="3 4">Marx 270</strain>
    </source>
</reference>
<dbReference type="InParanoid" id="A0A0C3MX98"/>
<dbReference type="Proteomes" id="UP000054217">
    <property type="component" value="Unassembled WGS sequence"/>
</dbReference>
<evidence type="ECO:0008006" key="5">
    <source>
        <dbReference type="Google" id="ProtNLM"/>
    </source>
</evidence>
<dbReference type="EMBL" id="KN832158">
    <property type="protein sequence ID" value="KIN93539.1"/>
    <property type="molecule type" value="Genomic_DNA"/>
</dbReference>